<keyword evidence="5" id="KW-0009">Actin-binding</keyword>
<keyword evidence="3 5" id="KW-0518">Myosin</keyword>
<comment type="similarity">
    <text evidence="5">Belongs to the TRAFAC class myosin-kinesin ATPase superfamily. Myosin family.</text>
</comment>
<dbReference type="InterPro" id="IPR036961">
    <property type="entry name" value="Kinesin_motor_dom_sf"/>
</dbReference>
<evidence type="ECO:0000256" key="1">
    <source>
        <dbReference type="ARBA" id="ARBA00022741"/>
    </source>
</evidence>
<organism evidence="7 8">
    <name type="scientific">Meloidogyne javanica</name>
    <name type="common">Root-knot nematode worm</name>
    <dbReference type="NCBI Taxonomy" id="6303"/>
    <lineage>
        <taxon>Eukaryota</taxon>
        <taxon>Metazoa</taxon>
        <taxon>Ecdysozoa</taxon>
        <taxon>Nematoda</taxon>
        <taxon>Chromadorea</taxon>
        <taxon>Rhabditida</taxon>
        <taxon>Tylenchina</taxon>
        <taxon>Tylenchomorpha</taxon>
        <taxon>Tylenchoidea</taxon>
        <taxon>Meloidogynidae</taxon>
        <taxon>Meloidogyninae</taxon>
        <taxon>Meloidogyne</taxon>
        <taxon>Meloidogyne incognita group</taxon>
    </lineage>
</organism>
<evidence type="ECO:0000256" key="2">
    <source>
        <dbReference type="ARBA" id="ARBA00022840"/>
    </source>
</evidence>
<evidence type="ECO:0000259" key="6">
    <source>
        <dbReference type="PROSITE" id="PS51456"/>
    </source>
</evidence>
<dbReference type="InterPro" id="IPR051724">
    <property type="entry name" value="Actin_motor_Myosin"/>
</dbReference>
<dbReference type="Proteomes" id="UP000887561">
    <property type="component" value="Unplaced"/>
</dbReference>
<keyword evidence="7" id="KW-1185">Reference proteome</keyword>
<protein>
    <submittedName>
        <fullName evidence="8">Myosin motor domain-containing protein</fullName>
    </submittedName>
</protein>
<dbReference type="SUPFAM" id="SSF52540">
    <property type="entry name" value="P-loop containing nucleoside triphosphate hydrolases"/>
    <property type="match status" value="1"/>
</dbReference>
<dbReference type="Gene3D" id="1.20.120.720">
    <property type="entry name" value="Myosin VI head, motor domain, U50 subdomain"/>
    <property type="match status" value="1"/>
</dbReference>
<keyword evidence="1 5" id="KW-0547">Nucleotide-binding</keyword>
<comment type="caution">
    <text evidence="5">Lacks conserved residue(s) required for the propagation of feature annotation.</text>
</comment>
<dbReference type="WBParaSite" id="scaffold3679_cov207.g6955">
    <property type="protein sequence ID" value="scaffold3679_cov207.g6955"/>
    <property type="gene ID" value="scaffold3679_cov207.g6955"/>
</dbReference>
<dbReference type="Gene3D" id="3.40.850.10">
    <property type="entry name" value="Kinesin motor domain"/>
    <property type="match status" value="1"/>
</dbReference>
<dbReference type="PANTHER" id="PTHR46049:SF5">
    <property type="entry name" value="PLECKSTRIN HOMOLOGY DOMAIN-CONTAINING FAMILY H MEMBER 3"/>
    <property type="match status" value="1"/>
</dbReference>
<keyword evidence="2 5" id="KW-0067">ATP-binding</keyword>
<feature type="domain" description="Myosin motor" evidence="6">
    <location>
        <begin position="86"/>
        <end position="595"/>
    </location>
</feature>
<dbReference type="GO" id="GO:0005524">
    <property type="term" value="F:ATP binding"/>
    <property type="evidence" value="ECO:0007669"/>
    <property type="project" value="UniProtKB-UniRule"/>
</dbReference>
<dbReference type="GO" id="GO:0003774">
    <property type="term" value="F:cytoskeletal motor activity"/>
    <property type="evidence" value="ECO:0007669"/>
    <property type="project" value="UniProtKB-UniRule"/>
</dbReference>
<proteinExistence type="inferred from homology"/>
<dbReference type="InterPro" id="IPR001609">
    <property type="entry name" value="Myosin_head_motor_dom-like"/>
</dbReference>
<evidence type="ECO:0000313" key="7">
    <source>
        <dbReference type="Proteomes" id="UP000887561"/>
    </source>
</evidence>
<dbReference type="InterPro" id="IPR027417">
    <property type="entry name" value="P-loop_NTPase"/>
</dbReference>
<evidence type="ECO:0000256" key="3">
    <source>
        <dbReference type="ARBA" id="ARBA00023123"/>
    </source>
</evidence>
<dbReference type="PROSITE" id="PS51456">
    <property type="entry name" value="MYOSIN_MOTOR"/>
    <property type="match status" value="1"/>
</dbReference>
<keyword evidence="4 5" id="KW-0505">Motor protein</keyword>
<dbReference type="SMART" id="SM00242">
    <property type="entry name" value="MYSc"/>
    <property type="match status" value="1"/>
</dbReference>
<dbReference type="Gene3D" id="1.20.58.530">
    <property type="match status" value="1"/>
</dbReference>
<evidence type="ECO:0000256" key="5">
    <source>
        <dbReference type="PROSITE-ProRule" id="PRU00782"/>
    </source>
</evidence>
<dbReference type="PRINTS" id="PR00193">
    <property type="entry name" value="MYOSINHEAVY"/>
</dbReference>
<feature type="binding site" evidence="5">
    <location>
        <begin position="188"/>
        <end position="195"/>
    </location>
    <ligand>
        <name>ATP</name>
        <dbReference type="ChEBI" id="CHEBI:30616"/>
    </ligand>
</feature>
<sequence>MIILPHINKGDFVWLDPTALGRNDSRQFILKSSEFPAIAARVLSVWTDQQGGEHIILLDDQSNKLELGATEFQRWAIRPMHPTSIQGVSDLIQMVELHEAALLRNFQIRHRQNIYHTFIGNRILVSLNNNLSEDIQLYTEDENQRKELIRSYRQRPPHELLPHIYAFGAEILRFVKKGKNNCCVVFSGETASGKSELFKQLLNFLSADFANQNFELKLNSAQIIIEAFANAKTSRNLNASRHGKYFELNYKLNNEISKIVISSAKIELFFLEKYRVVEAFVEQSRESNFHIFYCLLAGLSPQQKLDFELTNGRISSYRLLAQYRRNSRENFINGETTSWMFGGERTRPTFELLSKVVGAFKNLNFNEKEIENIWRLLAAILHLGNLRYNVKNYDGKENLELNDRLNIQRISKLLKIEKNLLISSLTIKSLCDLKSEKELNFRKLTIDEGKIIFKVSVGLADFQSLENKLKNGNNFEQLCINYGAECLQQFFIRRIFTLEQAEYAAQCLPEWEERCAALPYLDNLQVLEILAVQPLSVMSVIDDISIAPKASDTNLLSKLHSSHSNNESLYQKPKSSLLNQFAIRHYTGLVQYKVD</sequence>
<dbReference type="PANTHER" id="PTHR46049">
    <property type="entry name" value="AGAP003327-PA"/>
    <property type="match status" value="1"/>
</dbReference>
<reference evidence="8" key="1">
    <citation type="submission" date="2022-11" db="UniProtKB">
        <authorList>
            <consortium name="WormBaseParasite"/>
        </authorList>
    </citation>
    <scope>IDENTIFICATION</scope>
</reference>
<name>A0A915MDS4_MELJA</name>
<evidence type="ECO:0000313" key="8">
    <source>
        <dbReference type="WBParaSite" id="scaffold3679_cov207.g6955"/>
    </source>
</evidence>
<dbReference type="GO" id="GO:0016459">
    <property type="term" value="C:myosin complex"/>
    <property type="evidence" value="ECO:0007669"/>
    <property type="project" value="UniProtKB-KW"/>
</dbReference>
<accession>A0A915MDS4</accession>
<evidence type="ECO:0000256" key="4">
    <source>
        <dbReference type="ARBA" id="ARBA00023175"/>
    </source>
</evidence>
<dbReference type="AlphaFoldDB" id="A0A915MDS4"/>
<dbReference type="Pfam" id="PF00063">
    <property type="entry name" value="Myosin_head"/>
    <property type="match status" value="2"/>
</dbReference>
<dbReference type="GO" id="GO:0003779">
    <property type="term" value="F:actin binding"/>
    <property type="evidence" value="ECO:0007669"/>
    <property type="project" value="UniProtKB-KW"/>
</dbReference>